<dbReference type="EMBL" id="NGKW01000006">
    <property type="protein sequence ID" value="OTN92873.1"/>
    <property type="molecule type" value="Genomic_DNA"/>
</dbReference>
<evidence type="ECO:0000313" key="9">
    <source>
        <dbReference type="EMBL" id="OOL82669.1"/>
    </source>
</evidence>
<evidence type="ECO:0000313" key="25">
    <source>
        <dbReference type="Proteomes" id="UP000469871"/>
    </source>
</evidence>
<dbReference type="RefSeq" id="WP_002293608.1">
    <property type="nucleotide sequence ID" value="NZ_AP022341.1"/>
</dbReference>
<dbReference type="Proteomes" id="UP000183509">
    <property type="component" value="Unassembled WGS sequence"/>
</dbReference>
<dbReference type="STRING" id="1352.AL014_09315"/>
<dbReference type="PANTHER" id="PTHR31223:SF70">
    <property type="entry name" value="LOG FAMILY PROTEIN YJL055W"/>
    <property type="match status" value="1"/>
</dbReference>
<evidence type="ECO:0000313" key="19">
    <source>
        <dbReference type="Proteomes" id="UP000194737"/>
    </source>
</evidence>
<dbReference type="PATRIC" id="fig|1352.1358.peg.554"/>
<organism evidence="6 26">
    <name type="scientific">Enterococcus faecium</name>
    <name type="common">Streptococcus faecium</name>
    <dbReference type="NCBI Taxonomy" id="1352"/>
    <lineage>
        <taxon>Bacteria</taxon>
        <taxon>Bacillati</taxon>
        <taxon>Bacillota</taxon>
        <taxon>Bacilli</taxon>
        <taxon>Lactobacillales</taxon>
        <taxon>Enterococcaceae</taxon>
        <taxon>Enterococcus</taxon>
    </lineage>
</organism>
<dbReference type="EMBL" id="PJVH01000010">
    <property type="protein sequence ID" value="RXU90023.1"/>
    <property type="molecule type" value="Genomic_DNA"/>
</dbReference>
<dbReference type="Proteomes" id="UP000249070">
    <property type="component" value="Unassembled WGS sequence"/>
</dbReference>
<keyword evidence="2" id="KW-0378">Hydrolase</keyword>
<keyword evidence="2" id="KW-0203">Cytokinin biosynthesis</keyword>
<dbReference type="Gene3D" id="3.40.50.450">
    <property type="match status" value="1"/>
</dbReference>
<dbReference type="GO" id="GO:0016829">
    <property type="term" value="F:lyase activity"/>
    <property type="evidence" value="ECO:0007669"/>
    <property type="project" value="UniProtKB-KW"/>
</dbReference>
<dbReference type="EMBL" id="RKNM01000008">
    <property type="protein sequence ID" value="ROX56014.1"/>
    <property type="molecule type" value="Genomic_DNA"/>
</dbReference>
<reference evidence="7" key="12">
    <citation type="submission" date="2022-05" db="EMBL/GenBank/DDBJ databases">
        <title>Draft genome sequences of Clostridium perfringens strains isolated from Peru.</title>
        <authorList>
            <person name="Hurtado R."/>
            <person name="Lima L."/>
            <person name="Sousa T."/>
            <person name="Jaiswal A.K."/>
            <person name="Tiwari S."/>
            <person name="Maturrano L."/>
            <person name="Brenig B."/>
            <person name="Azevedo V."/>
        </authorList>
    </citation>
    <scope>NUCLEOTIDE SEQUENCE</scope>
    <source>
        <strain evidence="7">CP4</strain>
    </source>
</reference>
<dbReference type="InterPro" id="IPR031100">
    <property type="entry name" value="LOG_fam"/>
</dbReference>
<dbReference type="EMBL" id="CP033041">
    <property type="protein sequence ID" value="AYM72300.1"/>
    <property type="molecule type" value="Genomic_DNA"/>
</dbReference>
<dbReference type="EMBL" id="JAIFOC010000098">
    <property type="protein sequence ID" value="MBX4223326.1"/>
    <property type="molecule type" value="Genomic_DNA"/>
</dbReference>
<reference evidence="9 18" key="3">
    <citation type="submission" date="2017-02" db="EMBL/GenBank/DDBJ databases">
        <title>Clonality and virulence of isolates of VRE in Hematopoietic Stem Cell Transplanted (HSCT) patients.</title>
        <authorList>
            <person name="Marchi A.P."/>
            <person name="Martins R.C."/>
            <person name="Marie S.K."/>
            <person name="Levin A.S."/>
            <person name="Costa S.F."/>
        </authorList>
    </citation>
    <scope>NUCLEOTIDE SEQUENCE [LARGE SCALE GENOMIC DNA]</scope>
    <source>
        <strain evidence="9 18">LIM1759</strain>
    </source>
</reference>
<dbReference type="GO" id="GO:0005829">
    <property type="term" value="C:cytosol"/>
    <property type="evidence" value="ECO:0007669"/>
    <property type="project" value="TreeGrafter"/>
</dbReference>
<evidence type="ECO:0000313" key="5">
    <source>
        <dbReference type="EMBL" id="KWX18361.1"/>
    </source>
</evidence>
<reference evidence="4 25" key="10">
    <citation type="submission" date="2019-10" db="EMBL/GenBank/DDBJ databases">
        <title>Evolutionary dynamics of vancomycin-resistant Enterococcus faecium during gastrointestinal tract colonization and bloodstream infection in immunocompromised pediatric patients.</title>
        <authorList>
            <person name="Chilambi G.S."/>
            <person name="Nordstrom H.R."/>
            <person name="Evans D.R."/>
            <person name="Ferrolino J."/>
            <person name="Hayden R.T."/>
            <person name="Maron G.M."/>
            <person name="Vo A.N."/>
            <person name="Gilmore M.S."/>
            <person name="Wolf J."/>
            <person name="Rosch J.W."/>
            <person name="Van Tyne D."/>
        </authorList>
    </citation>
    <scope>NUCLEOTIDE SEQUENCE [LARGE SCALE GENOMIC DNA]</scope>
    <source>
        <strain evidence="4 25">VRECG27</strain>
    </source>
</reference>
<reference evidence="3 22" key="8">
    <citation type="submission" date="2018-10" db="EMBL/GenBank/DDBJ databases">
        <title>Escaping from acidified nitrite in gastric host defense: Transcriptomic basis for resistance to free nitrous acid in Enterococcus faecalis.</title>
        <authorList>
            <person name="Yu Z."/>
            <person name="Shi D."/>
            <person name="Liu W."/>
            <person name="Meng F."/>
        </authorList>
    </citation>
    <scope>NUCLEOTIDE SEQUENCE [LARGE SCALE GENOMIC DNA]</scope>
    <source>
        <strain evidence="3 22">JE1</strain>
    </source>
</reference>
<evidence type="ECO:0000313" key="6">
    <source>
        <dbReference type="EMBL" id="MBX4223326.1"/>
    </source>
</evidence>
<reference evidence="10 20" key="5">
    <citation type="submission" date="2017-05" db="EMBL/GenBank/DDBJ databases">
        <title>The Genome Sequence of Enterococcus faecium 7H8_DIV0219.</title>
        <authorList>
            <consortium name="The Broad Institute Genomics Platform"/>
            <consortium name="The Broad Institute Genomic Center for Infectious Diseases"/>
            <person name="Earl A."/>
            <person name="Manson A."/>
            <person name="Schwartman J."/>
            <person name="Gilmore M."/>
            <person name="Abouelleil A."/>
            <person name="Cao P."/>
            <person name="Chapman S."/>
            <person name="Cusick C."/>
            <person name="Shea T."/>
            <person name="Young S."/>
            <person name="Neafsey D."/>
            <person name="Nusbaum C."/>
            <person name="Birren B."/>
        </authorList>
    </citation>
    <scope>NUCLEOTIDE SEQUENCE [LARGE SCALE GENOMIC DNA]</scope>
    <source>
        <strain evidence="10 20">7H8_DIV0219</strain>
    </source>
</reference>
<reference evidence="11 19" key="4">
    <citation type="submission" date="2017-05" db="EMBL/GenBank/DDBJ databases">
        <title>The Genome Sequence of Enterococcus faecium 6F2_DIV0138.</title>
        <authorList>
            <consortium name="The Broad Institute Genomics Platform"/>
            <consortium name="The Broad Institute Genomic Center for Infectious Diseases"/>
            <person name="Earl A."/>
            <person name="Manson A."/>
            <person name="Schwartman J."/>
            <person name="Gilmore M."/>
            <person name="Abouelleil A."/>
            <person name="Cao P."/>
            <person name="Chapman S."/>
            <person name="Cusick C."/>
            <person name="Shea T."/>
            <person name="Young S."/>
            <person name="Neafsey D."/>
            <person name="Nusbaum C."/>
            <person name="Birren B."/>
        </authorList>
    </citation>
    <scope>NUCLEOTIDE SEQUENCE [LARGE SCALE GENOMIC DNA]</scope>
    <source>
        <strain evidence="11 19">6F2_DIV0138</strain>
    </source>
</reference>
<evidence type="ECO:0000313" key="18">
    <source>
        <dbReference type="Proteomes" id="UP000191171"/>
    </source>
</evidence>
<reference evidence="6" key="11">
    <citation type="journal article" date="2022" name="J. Anim. Sci.">
        <title>Whole genome sequence analyses-based assessment of virulence potential and antimicrobial susceptibilities and resistance of Enterococcus faecium strains isolated from commercial swine and cattle probiotic products.</title>
        <authorList>
            <person name="Shridhar P.B."/>
            <person name="Amachawadi R.G."/>
            <person name="Tokach M."/>
            <person name="Patel I."/>
            <person name="Gangiredla J."/>
            <person name="Mammel M."/>
            <person name="Nagaraja T.G."/>
        </authorList>
    </citation>
    <scope>NUCLEOTIDE SEQUENCE</scope>
    <source>
        <strain evidence="6">EF215</strain>
    </source>
</reference>
<evidence type="ECO:0000313" key="24">
    <source>
        <dbReference type="Proteomes" id="UP000289562"/>
    </source>
</evidence>
<dbReference type="GO" id="GO:0009691">
    <property type="term" value="P:cytokinin biosynthetic process"/>
    <property type="evidence" value="ECO:0007669"/>
    <property type="project" value="UniProtKB-UniRule"/>
</dbReference>
<dbReference type="EC" id="3.2.2.n1" evidence="2"/>
<reference evidence="15 17" key="2">
    <citation type="submission" date="2016-04" db="EMBL/GenBank/DDBJ databases">
        <authorList>
            <person name="Millard A."/>
        </authorList>
    </citation>
    <scope>NUCLEOTIDE SEQUENCE [LARGE SCALE GENOMIC DNA]</scope>
    <source>
        <strain evidence="15">Isolate 22</strain>
    </source>
</reference>
<dbReference type="Proteomes" id="UP000191171">
    <property type="component" value="Unassembled WGS sequence"/>
</dbReference>
<evidence type="ECO:0000313" key="8">
    <source>
        <dbReference type="EMBL" id="MDT2370389.1"/>
    </source>
</evidence>
<evidence type="ECO:0000313" key="22">
    <source>
        <dbReference type="Proteomes" id="UP000275747"/>
    </source>
</evidence>
<dbReference type="EMBL" id="JARPTX010000031">
    <property type="protein sequence ID" value="MDT2370389.1"/>
    <property type="molecule type" value="Genomic_DNA"/>
</dbReference>
<dbReference type="EMBL" id="JAMWMK010000002">
    <property type="protein sequence ID" value="MDC4246715.1"/>
    <property type="molecule type" value="Genomic_DNA"/>
</dbReference>
<dbReference type="OMA" id="HQKPIGL"/>
<evidence type="ECO:0000313" key="23">
    <source>
        <dbReference type="Proteomes" id="UP000281752"/>
    </source>
</evidence>
<reference evidence="14 24" key="6">
    <citation type="submission" date="2017-12" db="EMBL/GenBank/DDBJ databases">
        <title>A pool of 800 enterococci isolated from chicken carcass rinse samples from New Zealand.</title>
        <authorList>
            <person name="Zhang J."/>
            <person name="Rogers L."/>
            <person name="Midwinter A."/>
            <person name="French N."/>
        </authorList>
    </citation>
    <scope>NUCLEOTIDE SEQUENCE [LARGE SCALE GENOMIC DNA]</scope>
    <source>
        <strain evidence="14 24">EN697</strain>
    </source>
</reference>
<proteinExistence type="inferred from homology"/>
<dbReference type="Proteomes" id="UP000469871">
    <property type="component" value="Unassembled WGS sequence"/>
</dbReference>
<dbReference type="Proteomes" id="UP000194737">
    <property type="component" value="Unassembled WGS sequence"/>
</dbReference>
<dbReference type="Proteomes" id="UP001139644">
    <property type="component" value="Unassembled WGS sequence"/>
</dbReference>
<gene>
    <name evidence="11" type="ORF">A5804_000621</name>
    <name evidence="10" type="ORF">A5810_002758</name>
    <name evidence="5" type="ORF">AWT83_07750</name>
    <name evidence="9" type="ORF">B1P95_08090</name>
    <name evidence="14" type="ORF">CYQ77_04500</name>
    <name evidence="3" type="ORF">D9Z05_03070</name>
    <name evidence="12" type="ORF">DKP91_14660</name>
    <name evidence="15" type="ORF">DTPHA_602463</name>
    <name evidence="13" type="ORF">EGW36_07765</name>
    <name evidence="4" type="ORF">GBM73_06835</name>
    <name evidence="6" type="ORF">KYX88_10940</name>
    <name evidence="7" type="ORF">M3X98_01405</name>
    <name evidence="8" type="ORF">P6Z85_09555</name>
</gene>
<reference evidence="5 16" key="1">
    <citation type="submission" date="2016-01" db="EMBL/GenBank/DDBJ databases">
        <title>Molecular Mechanisms for transfer of large genomic segments between Enterococcus faecium strains.</title>
        <authorList>
            <person name="Garcia-Solache M.A."/>
            <person name="Lebreton F."/>
            <person name="Mclaughlin R.E."/>
            <person name="Whiteaker J.D."/>
            <person name="Gilmore M.S."/>
            <person name="Rice L.B."/>
        </authorList>
    </citation>
    <scope>NUCLEOTIDE SEQUENCE [LARGE SCALE GENOMIC DNA]</scope>
    <source>
        <strain evidence="5 16">D344RRF x C68</strain>
    </source>
</reference>
<comment type="similarity">
    <text evidence="1 2">Belongs to the LOG family.</text>
</comment>
<evidence type="ECO:0000313" key="26">
    <source>
        <dbReference type="Proteomes" id="UP001139644"/>
    </source>
</evidence>
<protein>
    <recommendedName>
        <fullName evidence="2">Cytokinin riboside 5'-monophosphate phosphoribohydrolase</fullName>
        <ecNumber evidence="2">3.2.2.n1</ecNumber>
    </recommendedName>
</protein>
<dbReference type="Proteomes" id="UP000070452">
    <property type="component" value="Unassembled WGS sequence"/>
</dbReference>
<dbReference type="EMBL" id="NGLB01000001">
    <property type="protein sequence ID" value="OTN99135.1"/>
    <property type="molecule type" value="Genomic_DNA"/>
</dbReference>
<dbReference type="PANTHER" id="PTHR31223">
    <property type="entry name" value="LOG FAMILY PROTEIN YJL055W"/>
    <property type="match status" value="1"/>
</dbReference>
<accession>A0A132ZEE8</accession>
<dbReference type="Proteomes" id="UP001141166">
    <property type="component" value="Unassembled WGS sequence"/>
</dbReference>
<evidence type="ECO:0000313" key="15">
    <source>
        <dbReference type="EMBL" id="SAZ31368.1"/>
    </source>
</evidence>
<evidence type="ECO:0000313" key="12">
    <source>
        <dbReference type="EMBL" id="PZM53018.1"/>
    </source>
</evidence>
<dbReference type="NCBIfam" id="TIGR00730">
    <property type="entry name" value="Rossman fold protein, TIGR00730 family"/>
    <property type="match status" value="1"/>
</dbReference>
<evidence type="ECO:0000313" key="20">
    <source>
        <dbReference type="Proteomes" id="UP000194885"/>
    </source>
</evidence>
<evidence type="ECO:0000313" key="13">
    <source>
        <dbReference type="EMBL" id="ROX56014.1"/>
    </source>
</evidence>
<evidence type="ECO:0000256" key="2">
    <source>
        <dbReference type="RuleBase" id="RU363015"/>
    </source>
</evidence>
<sequence length="191" mass="21229">MKLTVFCGSRFGNKESYKFIAQTLGKYMAQEEIELVYGGSYSGIMGVISKTVLENNGKVTGIYPNGLFETELPGKDVTTFIPTETIDERKVLLFEKGDAVLVFPGGLGTLEEFSQLLSWIAIGLTPDKPIGILNIGGYYSGLQQLLETFAKEDFMDKKWLDQVIFSNNPLELVNELRAVSIKNQLLLKEAK</sequence>
<evidence type="ECO:0000313" key="3">
    <source>
        <dbReference type="EMBL" id="AYM72300.1"/>
    </source>
</evidence>
<dbReference type="GeneID" id="66496817"/>
<evidence type="ECO:0000313" key="10">
    <source>
        <dbReference type="EMBL" id="OTN92873.1"/>
    </source>
</evidence>
<name>A0A132ZEE8_ENTFC</name>
<dbReference type="Proteomes" id="UP000281752">
    <property type="component" value="Unassembled WGS sequence"/>
</dbReference>
<keyword evidence="15" id="KW-0456">Lyase</keyword>
<evidence type="ECO:0000313" key="17">
    <source>
        <dbReference type="Proteomes" id="UP000183509"/>
    </source>
</evidence>
<evidence type="ECO:0000313" key="11">
    <source>
        <dbReference type="EMBL" id="OTN99135.1"/>
    </source>
</evidence>
<dbReference type="Proteomes" id="UP000289562">
    <property type="component" value="Unassembled WGS sequence"/>
</dbReference>
<evidence type="ECO:0000313" key="7">
    <source>
        <dbReference type="EMBL" id="MDC4246715.1"/>
    </source>
</evidence>
<dbReference type="SUPFAM" id="SSF102405">
    <property type="entry name" value="MCP/YpsA-like"/>
    <property type="match status" value="1"/>
</dbReference>
<dbReference type="EMBL" id="WEFP01000001">
    <property type="protein sequence ID" value="KAB7577050.1"/>
    <property type="molecule type" value="Genomic_DNA"/>
</dbReference>
<evidence type="ECO:0000313" key="4">
    <source>
        <dbReference type="EMBL" id="KAB7577050.1"/>
    </source>
</evidence>
<reference evidence="8" key="13">
    <citation type="submission" date="2023-03" db="EMBL/GenBank/DDBJ databases">
        <authorList>
            <person name="Shen W."/>
            <person name="Cai J."/>
        </authorList>
    </citation>
    <scope>NUCLEOTIDE SEQUENCE</scope>
    <source>
        <strain evidence="8">B1010-2</strain>
    </source>
</reference>
<dbReference type="Proteomes" id="UP000194885">
    <property type="component" value="Unassembled WGS sequence"/>
</dbReference>
<dbReference type="Proteomes" id="UP001260956">
    <property type="component" value="Unassembled WGS sequence"/>
</dbReference>
<dbReference type="GO" id="GO:0016799">
    <property type="term" value="F:hydrolase activity, hydrolyzing N-glycosyl compounds"/>
    <property type="evidence" value="ECO:0007669"/>
    <property type="project" value="TreeGrafter"/>
</dbReference>
<dbReference type="InterPro" id="IPR005269">
    <property type="entry name" value="LOG"/>
</dbReference>
<dbReference type="EMBL" id="FKLM01000058">
    <property type="protein sequence ID" value="SAZ31368.1"/>
    <property type="molecule type" value="Genomic_DNA"/>
</dbReference>
<evidence type="ECO:0000256" key="1">
    <source>
        <dbReference type="ARBA" id="ARBA00006763"/>
    </source>
</evidence>
<dbReference type="EMBL" id="LRHK01000001">
    <property type="protein sequence ID" value="KWX18361.1"/>
    <property type="molecule type" value="Genomic_DNA"/>
</dbReference>
<evidence type="ECO:0000313" key="21">
    <source>
        <dbReference type="Proteomes" id="UP000249070"/>
    </source>
</evidence>
<reference evidence="13 23" key="9">
    <citation type="submission" date="2018-10" db="EMBL/GenBank/DDBJ databases">
        <title>Genotypes and phenotypes of Enterococci isolated from broiler chickens.</title>
        <authorList>
            <person name="Muhammad A.R."/>
            <person name="Diarra M.S."/>
        </authorList>
    </citation>
    <scope>NUCLEOTIDE SEQUENCE [LARGE SCALE GENOMIC DNA]</scope>
    <source>
        <strain evidence="13 23">P5 C A 35</strain>
    </source>
</reference>
<reference evidence="12 21" key="7">
    <citation type="submission" date="2018-05" db="EMBL/GenBank/DDBJ databases">
        <title>Vancomycin-resistant Enterococcus faecium strain from Chelyabinsk, Russia.</title>
        <authorList>
            <person name="Gostev V."/>
            <person name="Goncharov A."/>
            <person name="Kolodzhieva V."/>
            <person name="Suvorov A."/>
            <person name="Sidorenko S."/>
            <person name="Zueva L."/>
        </authorList>
    </citation>
    <scope>NUCLEOTIDE SEQUENCE [LARGE SCALE GENOMIC DNA]</scope>
    <source>
        <strain evidence="12 21">20</strain>
    </source>
</reference>
<dbReference type="Pfam" id="PF03641">
    <property type="entry name" value="Lysine_decarbox"/>
    <property type="match status" value="1"/>
</dbReference>
<dbReference type="Proteomes" id="UP000275747">
    <property type="component" value="Chromosome"/>
</dbReference>
<dbReference type="EMBL" id="QHGU01000138">
    <property type="protein sequence ID" value="PZM53018.1"/>
    <property type="molecule type" value="Genomic_DNA"/>
</dbReference>
<dbReference type="EMBL" id="MVGJ01000036">
    <property type="protein sequence ID" value="OOL82669.1"/>
    <property type="molecule type" value="Genomic_DNA"/>
</dbReference>
<evidence type="ECO:0000313" key="14">
    <source>
        <dbReference type="EMBL" id="RXU90023.1"/>
    </source>
</evidence>
<dbReference type="AlphaFoldDB" id="A0A132ZEE8"/>
<evidence type="ECO:0000313" key="16">
    <source>
        <dbReference type="Proteomes" id="UP000070452"/>
    </source>
</evidence>